<feature type="signal peptide" evidence="3">
    <location>
        <begin position="1"/>
        <end position="21"/>
    </location>
</feature>
<accession>A0A4W3H785</accession>
<reference evidence="4" key="5">
    <citation type="submission" date="2025-09" db="UniProtKB">
        <authorList>
            <consortium name="Ensembl"/>
        </authorList>
    </citation>
    <scope>IDENTIFICATION</scope>
</reference>
<organism evidence="4 5">
    <name type="scientific">Callorhinchus milii</name>
    <name type="common">Ghost shark</name>
    <dbReference type="NCBI Taxonomy" id="7868"/>
    <lineage>
        <taxon>Eukaryota</taxon>
        <taxon>Metazoa</taxon>
        <taxon>Chordata</taxon>
        <taxon>Craniata</taxon>
        <taxon>Vertebrata</taxon>
        <taxon>Chondrichthyes</taxon>
        <taxon>Holocephali</taxon>
        <taxon>Chimaeriformes</taxon>
        <taxon>Callorhinchidae</taxon>
        <taxon>Callorhinchus</taxon>
    </lineage>
</organism>
<dbReference type="GO" id="GO:0007059">
    <property type="term" value="P:chromosome segregation"/>
    <property type="evidence" value="ECO:0007669"/>
    <property type="project" value="InterPro"/>
</dbReference>
<reference evidence="4" key="4">
    <citation type="submission" date="2025-08" db="UniProtKB">
        <authorList>
            <consortium name="Ensembl"/>
        </authorList>
    </citation>
    <scope>IDENTIFICATION</scope>
</reference>
<reference evidence="5" key="2">
    <citation type="journal article" date="2007" name="PLoS Biol.">
        <title>Survey sequencing and comparative analysis of the elephant shark (Callorhinchus milii) genome.</title>
        <authorList>
            <person name="Venkatesh B."/>
            <person name="Kirkness E.F."/>
            <person name="Loh Y.H."/>
            <person name="Halpern A.L."/>
            <person name="Lee A.P."/>
            <person name="Johnson J."/>
            <person name="Dandona N."/>
            <person name="Viswanathan L.D."/>
            <person name="Tay A."/>
            <person name="Venter J.C."/>
            <person name="Strausberg R.L."/>
            <person name="Brenner S."/>
        </authorList>
    </citation>
    <scope>NUCLEOTIDE SEQUENCE [LARGE SCALE GENOMIC DNA]</scope>
</reference>
<evidence type="ECO:0000256" key="2">
    <source>
        <dbReference type="ARBA" id="ARBA00047202"/>
    </source>
</evidence>
<dbReference type="GO" id="GO:0008017">
    <property type="term" value="F:microtubule binding"/>
    <property type="evidence" value="ECO:0007669"/>
    <property type="project" value="InterPro"/>
</dbReference>
<dbReference type="AlphaFoldDB" id="A0A4W3H785"/>
<dbReference type="Ensembl" id="ENSCMIT00000005999.1">
    <property type="protein sequence ID" value="ENSCMIP00000005804.1"/>
    <property type="gene ID" value="ENSCMIG00000003345.1"/>
</dbReference>
<evidence type="ECO:0000256" key="1">
    <source>
        <dbReference type="ARBA" id="ARBA00047182"/>
    </source>
</evidence>
<evidence type="ECO:0000313" key="4">
    <source>
        <dbReference type="Ensembl" id="ENSCMIP00000005804.1"/>
    </source>
</evidence>
<sequence>MTKLSSLLLILYLIQFSFVSFLCHNQYHTFKEQEVKEAKDRYFFVEADIKAFTTLKVEKKLHKEVHKKAVRYMLL</sequence>
<name>A0A4W3H785_CALMI</name>
<reference evidence="5" key="1">
    <citation type="journal article" date="2006" name="Science">
        <title>Ancient noncoding elements conserved in the human genome.</title>
        <authorList>
            <person name="Venkatesh B."/>
            <person name="Kirkness E.F."/>
            <person name="Loh Y.H."/>
            <person name="Halpern A.L."/>
            <person name="Lee A.P."/>
            <person name="Johnson J."/>
            <person name="Dandona N."/>
            <person name="Viswanathan L.D."/>
            <person name="Tay A."/>
            <person name="Venter J.C."/>
            <person name="Strausberg R.L."/>
            <person name="Brenner S."/>
        </authorList>
    </citation>
    <scope>NUCLEOTIDE SEQUENCE [LARGE SCALE GENOMIC DNA]</scope>
</reference>
<keyword evidence="3" id="KW-0732">Signal</keyword>
<dbReference type="InterPro" id="IPR009829">
    <property type="entry name" value="SKA1"/>
</dbReference>
<protein>
    <recommendedName>
        <fullName evidence="1">SKA complex subunit 1</fullName>
    </recommendedName>
    <alternativeName>
        <fullName evidence="2">Spindle and kinetochore-associated protein 1</fullName>
    </alternativeName>
</protein>
<dbReference type="InterPro" id="IPR042031">
    <property type="entry name" value="SKA1_MBD_sf"/>
</dbReference>
<keyword evidence="5" id="KW-1185">Reference proteome</keyword>
<evidence type="ECO:0000256" key="3">
    <source>
        <dbReference type="SAM" id="SignalP"/>
    </source>
</evidence>
<feature type="chain" id="PRO_5021400041" description="SKA complex subunit 1" evidence="3">
    <location>
        <begin position="22"/>
        <end position="75"/>
    </location>
</feature>
<dbReference type="Pfam" id="PF07160">
    <property type="entry name" value="SKA1"/>
    <property type="match status" value="1"/>
</dbReference>
<dbReference type="STRING" id="7868.ENSCMIP00000005804"/>
<dbReference type="GO" id="GO:0051301">
    <property type="term" value="P:cell division"/>
    <property type="evidence" value="ECO:0007669"/>
    <property type="project" value="InterPro"/>
</dbReference>
<dbReference type="InParanoid" id="A0A4W3H785"/>
<proteinExistence type="predicted"/>
<reference evidence="5" key="3">
    <citation type="journal article" date="2014" name="Nature">
        <title>Elephant shark genome provides unique insights into gnathostome evolution.</title>
        <authorList>
            <consortium name="International Elephant Shark Genome Sequencing Consortium"/>
            <person name="Venkatesh B."/>
            <person name="Lee A.P."/>
            <person name="Ravi V."/>
            <person name="Maurya A.K."/>
            <person name="Lian M.M."/>
            <person name="Swann J.B."/>
            <person name="Ohta Y."/>
            <person name="Flajnik M.F."/>
            <person name="Sutoh Y."/>
            <person name="Kasahara M."/>
            <person name="Hoon S."/>
            <person name="Gangu V."/>
            <person name="Roy S.W."/>
            <person name="Irimia M."/>
            <person name="Korzh V."/>
            <person name="Kondrychyn I."/>
            <person name="Lim Z.W."/>
            <person name="Tay B.H."/>
            <person name="Tohari S."/>
            <person name="Kong K.W."/>
            <person name="Ho S."/>
            <person name="Lorente-Galdos B."/>
            <person name="Quilez J."/>
            <person name="Marques-Bonet T."/>
            <person name="Raney B.J."/>
            <person name="Ingham P.W."/>
            <person name="Tay A."/>
            <person name="Hillier L.W."/>
            <person name="Minx P."/>
            <person name="Boehm T."/>
            <person name="Wilson R.K."/>
            <person name="Brenner S."/>
            <person name="Warren W.C."/>
        </authorList>
    </citation>
    <scope>NUCLEOTIDE SEQUENCE [LARGE SCALE GENOMIC DNA]</scope>
</reference>
<dbReference type="Gene3D" id="1.10.10.1890">
    <property type="entry name" value="Ska1 microtubule binding domain-like"/>
    <property type="match status" value="1"/>
</dbReference>
<evidence type="ECO:0000313" key="5">
    <source>
        <dbReference type="Proteomes" id="UP000314986"/>
    </source>
</evidence>
<dbReference type="Proteomes" id="UP000314986">
    <property type="component" value="Unassembled WGS sequence"/>
</dbReference>